<dbReference type="AlphaFoldDB" id="A0A2M8PBQ3"/>
<gene>
    <name evidence="2" type="ORF">CUN49_12975</name>
</gene>
<reference evidence="2 3" key="1">
    <citation type="submission" date="2017-11" db="EMBL/GenBank/DDBJ databases">
        <title>Evolution of Phototrophy in the Chloroflexi Phylum Driven by Horizontal Gene Transfer.</title>
        <authorList>
            <person name="Ward L.M."/>
            <person name="Hemp J."/>
            <person name="Shih P.M."/>
            <person name="Mcglynn S.E."/>
            <person name="Fischer W."/>
        </authorList>
    </citation>
    <scope>NUCLEOTIDE SEQUENCE [LARGE SCALE GENOMIC DNA]</scope>
    <source>
        <strain evidence="2">JP3_13</strain>
    </source>
</reference>
<keyword evidence="1" id="KW-0472">Membrane</keyword>
<dbReference type="Proteomes" id="UP000229681">
    <property type="component" value="Unassembled WGS sequence"/>
</dbReference>
<evidence type="ECO:0000313" key="2">
    <source>
        <dbReference type="EMBL" id="PJF34970.1"/>
    </source>
</evidence>
<dbReference type="EMBL" id="PGTM01000233">
    <property type="protein sequence ID" value="PJF34970.1"/>
    <property type="molecule type" value="Genomic_DNA"/>
</dbReference>
<organism evidence="2 3">
    <name type="scientific">Candidatus Thermofonsia Clade 1 bacterium</name>
    <dbReference type="NCBI Taxonomy" id="2364210"/>
    <lineage>
        <taxon>Bacteria</taxon>
        <taxon>Bacillati</taxon>
        <taxon>Chloroflexota</taxon>
        <taxon>Candidatus Thermofontia</taxon>
        <taxon>Candidatus Thermofonsia Clade 1</taxon>
    </lineage>
</organism>
<sequence>MPIALFYVSGAAGVGMFLRARVPVARRWLSPTALSALLSVGMAAFAIYALYRVLIPFLV</sequence>
<keyword evidence="1" id="KW-1133">Transmembrane helix</keyword>
<keyword evidence="1" id="KW-0812">Transmembrane</keyword>
<name>A0A2M8PBQ3_9CHLR</name>
<comment type="caution">
    <text evidence="2">The sequence shown here is derived from an EMBL/GenBank/DDBJ whole genome shotgun (WGS) entry which is preliminary data.</text>
</comment>
<evidence type="ECO:0000256" key="1">
    <source>
        <dbReference type="SAM" id="Phobius"/>
    </source>
</evidence>
<accession>A0A2M8PBQ3</accession>
<protein>
    <submittedName>
        <fullName evidence="2">Uncharacterized protein</fullName>
    </submittedName>
</protein>
<proteinExistence type="predicted"/>
<evidence type="ECO:0000313" key="3">
    <source>
        <dbReference type="Proteomes" id="UP000229681"/>
    </source>
</evidence>
<feature type="transmembrane region" description="Helical" evidence="1">
    <location>
        <begin position="29"/>
        <end position="51"/>
    </location>
</feature>